<gene>
    <name evidence="9" type="ORF">G3N56_01015</name>
</gene>
<keyword evidence="7" id="KW-0812">Transmembrane</keyword>
<keyword evidence="7" id="KW-1133">Transmembrane helix</keyword>
<protein>
    <recommendedName>
        <fullName evidence="8">AlgX/AlgJ SGNH hydrolase-like domain-containing protein</fullName>
    </recommendedName>
</protein>
<dbReference type="UniPathway" id="UPA00286"/>
<feature type="domain" description="AlgX/AlgJ SGNH hydrolase-like" evidence="8">
    <location>
        <begin position="302"/>
        <end position="416"/>
    </location>
</feature>
<proteinExistence type="predicted"/>
<evidence type="ECO:0000256" key="5">
    <source>
        <dbReference type="ARBA" id="ARBA00022764"/>
    </source>
</evidence>
<dbReference type="GO" id="GO:0016740">
    <property type="term" value="F:transferase activity"/>
    <property type="evidence" value="ECO:0007669"/>
    <property type="project" value="UniProtKB-KW"/>
</dbReference>
<keyword evidence="6" id="KW-0016">Alginate biosynthesis</keyword>
<evidence type="ECO:0000313" key="9">
    <source>
        <dbReference type="EMBL" id="NDY55325.1"/>
    </source>
</evidence>
<keyword evidence="7" id="KW-0472">Membrane</keyword>
<dbReference type="EMBL" id="JAAGRQ010000003">
    <property type="protein sequence ID" value="NDY55325.1"/>
    <property type="molecule type" value="Genomic_DNA"/>
</dbReference>
<accession>A0A7K3NHS3</accession>
<comment type="caution">
    <text evidence="9">The sequence shown here is derived from an EMBL/GenBank/DDBJ whole genome shotgun (WGS) entry which is preliminary data.</text>
</comment>
<evidence type="ECO:0000256" key="2">
    <source>
        <dbReference type="ARBA" id="ARBA00005182"/>
    </source>
</evidence>
<comment type="subcellular location">
    <subcellularLocation>
        <location evidence="1">Periplasm</location>
    </subcellularLocation>
</comment>
<organism evidence="9 10">
    <name type="scientific">Desulfolutivibrio sulfodismutans</name>
    <dbReference type="NCBI Taxonomy" id="63561"/>
    <lineage>
        <taxon>Bacteria</taxon>
        <taxon>Pseudomonadati</taxon>
        <taxon>Thermodesulfobacteriota</taxon>
        <taxon>Desulfovibrionia</taxon>
        <taxon>Desulfovibrionales</taxon>
        <taxon>Desulfovibrionaceae</taxon>
        <taxon>Desulfolutivibrio</taxon>
    </lineage>
</organism>
<comment type="pathway">
    <text evidence="2">Glycan biosynthesis; alginate biosynthesis.</text>
</comment>
<evidence type="ECO:0000256" key="3">
    <source>
        <dbReference type="ARBA" id="ARBA00022679"/>
    </source>
</evidence>
<dbReference type="GO" id="GO:0016788">
    <property type="term" value="F:hydrolase activity, acting on ester bonds"/>
    <property type="evidence" value="ECO:0007669"/>
    <property type="project" value="UniProtKB-ARBA"/>
</dbReference>
<evidence type="ECO:0000259" key="8">
    <source>
        <dbReference type="Pfam" id="PF16822"/>
    </source>
</evidence>
<evidence type="ECO:0000256" key="1">
    <source>
        <dbReference type="ARBA" id="ARBA00004418"/>
    </source>
</evidence>
<dbReference type="Proteomes" id="UP000469724">
    <property type="component" value="Unassembled WGS sequence"/>
</dbReference>
<evidence type="ECO:0000256" key="6">
    <source>
        <dbReference type="ARBA" id="ARBA00022841"/>
    </source>
</evidence>
<keyword evidence="4" id="KW-0732">Signal</keyword>
<dbReference type="GO" id="GO:0042597">
    <property type="term" value="C:periplasmic space"/>
    <property type="evidence" value="ECO:0007669"/>
    <property type="project" value="UniProtKB-SubCell"/>
</dbReference>
<dbReference type="Pfam" id="PF16822">
    <property type="entry name" value="ALGX"/>
    <property type="match status" value="1"/>
</dbReference>
<keyword evidence="5" id="KW-0574">Periplasm</keyword>
<dbReference type="SUPFAM" id="SSF52266">
    <property type="entry name" value="SGNH hydrolase"/>
    <property type="match status" value="1"/>
</dbReference>
<dbReference type="AlphaFoldDB" id="A0A7K3NHS3"/>
<name>A0A7K3NHS3_9BACT</name>
<dbReference type="Gene3D" id="3.40.50.1110">
    <property type="entry name" value="SGNH hydrolase"/>
    <property type="match status" value="1"/>
</dbReference>
<sequence>MTTPTPRRPIDLIRSIVRTLAVICLLGYTVLMTTDVLLYHLGAKLSFFSPTQKELLYSHGVFAAFRHPDYRPWLKGFVNEPGRTETTVSVDDTYRAYGVPMESPPMVQLSAVDSLGWWNDKSPSQAKVLFLGDSFCYGAGSGTDNTIYRLFEVKTGIPDYAACKGGYGLAHYARLLDTLTGDSLGPENRFSGKTVYVLLYLGNDLSADILVYRQRQQDEMVGPARHLWLESIRNLLTYLRESNALARQEGGSQTPGQPRNPTLGYYPVHLKAPAPDTAYAFHPFYRTLLNMAWFGPKEEEELRAVFAEMARIARERGLDVRFVVIPTALQVLYPRIDASRLDKNAPFAKEAPVVVKNFNQLTAFAVSAAEEAGFPVLDLEPLLVGRDDAAELYWPTDTHFTPHGNAVAVDAILKAFPAN</sequence>
<reference evidence="9 10" key="1">
    <citation type="submission" date="2020-02" db="EMBL/GenBank/DDBJ databases">
        <title>Comparative genomics of sulfur disproportionating microorganisms.</title>
        <authorList>
            <person name="Ward L.M."/>
            <person name="Bertran E."/>
            <person name="Johnston D.T."/>
        </authorList>
    </citation>
    <scope>NUCLEOTIDE SEQUENCE [LARGE SCALE GENOMIC DNA]</scope>
    <source>
        <strain evidence="9 10">DSM 3696</strain>
    </source>
</reference>
<dbReference type="InterPro" id="IPR036514">
    <property type="entry name" value="SGNH_hydro_sf"/>
</dbReference>
<keyword evidence="10" id="KW-1185">Reference proteome</keyword>
<keyword evidence="3" id="KW-0808">Transferase</keyword>
<feature type="transmembrane region" description="Helical" evidence="7">
    <location>
        <begin position="20"/>
        <end position="42"/>
    </location>
</feature>
<evidence type="ECO:0000256" key="7">
    <source>
        <dbReference type="SAM" id="Phobius"/>
    </source>
</evidence>
<evidence type="ECO:0000313" key="10">
    <source>
        <dbReference type="Proteomes" id="UP000469724"/>
    </source>
</evidence>
<dbReference type="GO" id="GO:0042121">
    <property type="term" value="P:alginic acid biosynthetic process"/>
    <property type="evidence" value="ECO:0007669"/>
    <property type="project" value="UniProtKB-UniPathway"/>
</dbReference>
<dbReference type="RefSeq" id="WP_163300383.1">
    <property type="nucleotide sequence ID" value="NZ_JAAGRQ010000003.1"/>
</dbReference>
<evidence type="ECO:0000256" key="4">
    <source>
        <dbReference type="ARBA" id="ARBA00022729"/>
    </source>
</evidence>
<dbReference type="InterPro" id="IPR031811">
    <property type="entry name" value="ALGX/ALGJ_SGNH-like"/>
</dbReference>